<proteinExistence type="predicted"/>
<evidence type="ECO:0000256" key="6">
    <source>
        <dbReference type="ARBA" id="ARBA00022840"/>
    </source>
</evidence>
<evidence type="ECO:0000256" key="11">
    <source>
        <dbReference type="SAM" id="Phobius"/>
    </source>
</evidence>
<dbReference type="RefSeq" id="WP_076340934.1">
    <property type="nucleotide sequence ID" value="NZ_JBGNFS010000012.1"/>
</dbReference>
<dbReference type="PANTHER" id="PTHR30042">
    <property type="entry name" value="POTASSIUM-TRANSPORTING ATPASE C CHAIN"/>
    <property type="match status" value="1"/>
</dbReference>
<dbReference type="InterPro" id="IPR003820">
    <property type="entry name" value="KdpC"/>
</dbReference>
<keyword evidence="3" id="KW-0633">Potassium transport</keyword>
<evidence type="ECO:0000256" key="9">
    <source>
        <dbReference type="ARBA" id="ARBA00023065"/>
    </source>
</evidence>
<organism evidence="12 13">
    <name type="scientific">Dubosiella newyorkensis</name>
    <dbReference type="NCBI Taxonomy" id="1862672"/>
    <lineage>
        <taxon>Bacteria</taxon>
        <taxon>Bacillati</taxon>
        <taxon>Bacillota</taxon>
        <taxon>Erysipelotrichia</taxon>
        <taxon>Erysipelotrichales</taxon>
        <taxon>Erysipelotrichaceae</taxon>
        <taxon>Dubosiella</taxon>
    </lineage>
</organism>
<feature type="transmembrane region" description="Helical" evidence="11">
    <location>
        <begin position="12"/>
        <end position="33"/>
    </location>
</feature>
<dbReference type="OrthoDB" id="9809491at2"/>
<sequence>MKTYIKAFIPSLKVLIASTLVLGFLYSFSLWGISQLFFPDKAAGSFVATQNGKTSLLAGENYKDPSHLWGRRQKKQAIQQTDGSWTLIGVPANNDPADPEYLKEKEAWTKYIELSNPDASKEIPQELVTFSASGYDPDLSLSAALWQAPRIAKASRLSEEKVKQIIENNINPSLLEEKTVNVIEVNLALDQQKAALQ</sequence>
<keyword evidence="9" id="KW-0406">Ion transport</keyword>
<keyword evidence="7" id="KW-0630">Potassium</keyword>
<evidence type="ECO:0000256" key="8">
    <source>
        <dbReference type="ARBA" id="ARBA00022989"/>
    </source>
</evidence>
<evidence type="ECO:0000256" key="5">
    <source>
        <dbReference type="ARBA" id="ARBA00022741"/>
    </source>
</evidence>
<keyword evidence="4 11" id="KW-0812">Transmembrane</keyword>
<dbReference type="AlphaFoldDB" id="A0A1U7NNW5"/>
<keyword evidence="1" id="KW-0813">Transport</keyword>
<dbReference type="STRING" id="1862672.BO225_03675"/>
<dbReference type="EMBL" id="MPKA01000055">
    <property type="protein sequence ID" value="OLU47010.1"/>
    <property type="molecule type" value="Genomic_DNA"/>
</dbReference>
<gene>
    <name evidence="12" type="ORF">BO225_03675</name>
</gene>
<dbReference type="GO" id="GO:0016020">
    <property type="term" value="C:membrane"/>
    <property type="evidence" value="ECO:0007669"/>
    <property type="project" value="InterPro"/>
</dbReference>
<keyword evidence="5" id="KW-0547">Nucleotide-binding</keyword>
<keyword evidence="6" id="KW-0067">ATP-binding</keyword>
<evidence type="ECO:0000313" key="13">
    <source>
        <dbReference type="Proteomes" id="UP000186705"/>
    </source>
</evidence>
<dbReference type="Pfam" id="PF02669">
    <property type="entry name" value="KdpC"/>
    <property type="match status" value="1"/>
</dbReference>
<evidence type="ECO:0008006" key="14">
    <source>
        <dbReference type="Google" id="ProtNLM"/>
    </source>
</evidence>
<reference evidence="12 13" key="1">
    <citation type="submission" date="2016-11" db="EMBL/GenBank/DDBJ databases">
        <title>Description of two novel members of the family Erysipelotrichaceae: Ileibacterium lipovorans gen. nov., sp. nov. and Dubosiella newyorkensis, gen. nov., sp. nov.</title>
        <authorList>
            <person name="Cox L.M."/>
            <person name="Sohn J."/>
            <person name="Tyrrell K.L."/>
            <person name="Citron D.M."/>
            <person name="Lawson P.A."/>
            <person name="Patel N.B."/>
            <person name="Iizumi T."/>
            <person name="Perez-Perez G.I."/>
            <person name="Goldstein E.J."/>
            <person name="Blaser M.J."/>
        </authorList>
    </citation>
    <scope>NUCLEOTIDE SEQUENCE [LARGE SCALE GENOMIC DNA]</scope>
    <source>
        <strain evidence="12 13">NYU-BL-A4</strain>
    </source>
</reference>
<keyword evidence="8 11" id="KW-1133">Transmembrane helix</keyword>
<evidence type="ECO:0000256" key="2">
    <source>
        <dbReference type="ARBA" id="ARBA00022475"/>
    </source>
</evidence>
<name>A0A1U7NNW5_9FIRM</name>
<evidence type="ECO:0000256" key="10">
    <source>
        <dbReference type="ARBA" id="ARBA00023136"/>
    </source>
</evidence>
<evidence type="ECO:0000313" key="12">
    <source>
        <dbReference type="EMBL" id="OLU47010.1"/>
    </source>
</evidence>
<evidence type="ECO:0000256" key="4">
    <source>
        <dbReference type="ARBA" id="ARBA00022692"/>
    </source>
</evidence>
<keyword evidence="10 11" id="KW-0472">Membrane</keyword>
<keyword evidence="2" id="KW-1003">Cell membrane</keyword>
<keyword evidence="13" id="KW-1185">Reference proteome</keyword>
<protein>
    <recommendedName>
        <fullName evidence="14">Potassium-transporting ATPase subunit C</fullName>
    </recommendedName>
</protein>
<dbReference type="GO" id="GO:0005524">
    <property type="term" value="F:ATP binding"/>
    <property type="evidence" value="ECO:0007669"/>
    <property type="project" value="UniProtKB-KW"/>
</dbReference>
<dbReference type="PANTHER" id="PTHR30042:SF2">
    <property type="entry name" value="POTASSIUM-TRANSPORTING ATPASE KDPC SUBUNIT"/>
    <property type="match status" value="1"/>
</dbReference>
<dbReference type="GeneID" id="78275047"/>
<evidence type="ECO:0000256" key="1">
    <source>
        <dbReference type="ARBA" id="ARBA00022448"/>
    </source>
</evidence>
<dbReference type="PIRSF" id="PIRSF001296">
    <property type="entry name" value="K_ATPase_KdpC"/>
    <property type="match status" value="1"/>
</dbReference>
<evidence type="ECO:0000256" key="3">
    <source>
        <dbReference type="ARBA" id="ARBA00022538"/>
    </source>
</evidence>
<evidence type="ECO:0000256" key="7">
    <source>
        <dbReference type="ARBA" id="ARBA00022958"/>
    </source>
</evidence>
<comment type="caution">
    <text evidence="12">The sequence shown here is derived from an EMBL/GenBank/DDBJ whole genome shotgun (WGS) entry which is preliminary data.</text>
</comment>
<dbReference type="Proteomes" id="UP000186705">
    <property type="component" value="Unassembled WGS sequence"/>
</dbReference>
<accession>A0A1U7NNW5</accession>
<dbReference type="GO" id="GO:0008556">
    <property type="term" value="F:P-type potassium transmembrane transporter activity"/>
    <property type="evidence" value="ECO:0007669"/>
    <property type="project" value="InterPro"/>
</dbReference>